<dbReference type="GO" id="GO:0005576">
    <property type="term" value="C:extracellular region"/>
    <property type="evidence" value="ECO:0007669"/>
    <property type="project" value="UniProtKB-SubCell"/>
</dbReference>
<evidence type="ECO:0000256" key="2">
    <source>
        <dbReference type="ARBA" id="ARBA00005581"/>
    </source>
</evidence>
<dbReference type="InterPro" id="IPR010264">
    <property type="entry name" value="Self-incomp_S1"/>
</dbReference>
<sequence length="151" mass="17813">MRTSIFLATLTLTFVNVIFIASSRPQPTKQNQLLIKNLIFPEYHVHIINELRNDILNVHCKSENDDLGFHTLAKGEAFEFHFRVDFFGATKFWCTFNWGANHGGEYRVFWYGIGLSHKCNFSDCTWFARDDAIYLKNKETNEDEKYYPWQS</sequence>
<name>A0A067JJK8_JATCU</name>
<feature type="signal peptide" evidence="6">
    <location>
        <begin position="1"/>
        <end position="25"/>
    </location>
</feature>
<evidence type="ECO:0000256" key="3">
    <source>
        <dbReference type="ARBA" id="ARBA00022471"/>
    </source>
</evidence>
<dbReference type="OrthoDB" id="843380at2759"/>
<dbReference type="GO" id="GO:0060320">
    <property type="term" value="P:rejection of self pollen"/>
    <property type="evidence" value="ECO:0007669"/>
    <property type="project" value="UniProtKB-KW"/>
</dbReference>
<evidence type="ECO:0000313" key="7">
    <source>
        <dbReference type="EMBL" id="KDP20160.1"/>
    </source>
</evidence>
<dbReference type="PANTHER" id="PTHR31232:SF146">
    <property type="entry name" value="S-PROTEIN HOMOLOG"/>
    <property type="match status" value="1"/>
</dbReference>
<dbReference type="AlphaFoldDB" id="A0A067JJK8"/>
<gene>
    <name evidence="7" type="ORF">JCGZ_00010</name>
</gene>
<keyword evidence="5 6" id="KW-0732">Signal</keyword>
<keyword evidence="4 6" id="KW-0964">Secreted</keyword>
<dbReference type="PANTHER" id="PTHR31232">
    <property type="match status" value="1"/>
</dbReference>
<proteinExistence type="inferred from homology"/>
<reference evidence="7 8" key="1">
    <citation type="journal article" date="2014" name="PLoS ONE">
        <title>Global Analysis of Gene Expression Profiles in Physic Nut (Jatropha curcas L.) Seedlings Exposed to Salt Stress.</title>
        <authorList>
            <person name="Zhang L."/>
            <person name="Zhang C."/>
            <person name="Wu P."/>
            <person name="Chen Y."/>
            <person name="Li M."/>
            <person name="Jiang H."/>
            <person name="Wu G."/>
        </authorList>
    </citation>
    <scope>NUCLEOTIDE SEQUENCE [LARGE SCALE GENOMIC DNA]</scope>
    <source>
        <strain evidence="8">cv. GZQX0401</strain>
        <tissue evidence="7">Young leaves</tissue>
    </source>
</reference>
<dbReference type="Proteomes" id="UP000027138">
    <property type="component" value="Unassembled WGS sequence"/>
</dbReference>
<dbReference type="EMBL" id="KK920174">
    <property type="protein sequence ID" value="KDP20160.1"/>
    <property type="molecule type" value="Genomic_DNA"/>
</dbReference>
<evidence type="ECO:0000313" key="8">
    <source>
        <dbReference type="Proteomes" id="UP000027138"/>
    </source>
</evidence>
<comment type="similarity">
    <text evidence="2 6">Belongs to the plant self-incompatibility (S1) protein family.</text>
</comment>
<dbReference type="Pfam" id="PF05938">
    <property type="entry name" value="Self-incomp_S1"/>
    <property type="match status" value="1"/>
</dbReference>
<keyword evidence="8" id="KW-1185">Reference proteome</keyword>
<evidence type="ECO:0000256" key="6">
    <source>
        <dbReference type="RuleBase" id="RU367044"/>
    </source>
</evidence>
<organism evidence="7 8">
    <name type="scientific">Jatropha curcas</name>
    <name type="common">Barbados nut</name>
    <dbReference type="NCBI Taxonomy" id="180498"/>
    <lineage>
        <taxon>Eukaryota</taxon>
        <taxon>Viridiplantae</taxon>
        <taxon>Streptophyta</taxon>
        <taxon>Embryophyta</taxon>
        <taxon>Tracheophyta</taxon>
        <taxon>Spermatophyta</taxon>
        <taxon>Magnoliopsida</taxon>
        <taxon>eudicotyledons</taxon>
        <taxon>Gunneridae</taxon>
        <taxon>Pentapetalae</taxon>
        <taxon>rosids</taxon>
        <taxon>fabids</taxon>
        <taxon>Malpighiales</taxon>
        <taxon>Euphorbiaceae</taxon>
        <taxon>Crotonoideae</taxon>
        <taxon>Jatropheae</taxon>
        <taxon>Jatropha</taxon>
    </lineage>
</organism>
<comment type="subcellular location">
    <subcellularLocation>
        <location evidence="1 6">Secreted</location>
    </subcellularLocation>
</comment>
<evidence type="ECO:0000256" key="1">
    <source>
        <dbReference type="ARBA" id="ARBA00004613"/>
    </source>
</evidence>
<protein>
    <recommendedName>
        <fullName evidence="6">S-protein homolog</fullName>
    </recommendedName>
</protein>
<keyword evidence="3 6" id="KW-0713">Self-incompatibility</keyword>
<evidence type="ECO:0000256" key="4">
    <source>
        <dbReference type="ARBA" id="ARBA00022525"/>
    </source>
</evidence>
<accession>A0A067JJK8</accession>
<evidence type="ECO:0000256" key="5">
    <source>
        <dbReference type="ARBA" id="ARBA00022729"/>
    </source>
</evidence>
<feature type="chain" id="PRO_5025092658" description="S-protein homolog" evidence="6">
    <location>
        <begin position="26"/>
        <end position="151"/>
    </location>
</feature>